<accession>A0AAN9VHP8</accession>
<evidence type="ECO:0000256" key="4">
    <source>
        <dbReference type="ARBA" id="ARBA00004406"/>
    </source>
</evidence>
<comment type="similarity">
    <text evidence="5 15">Belongs to the cytochrome P450 family.</text>
</comment>
<keyword evidence="6 14" id="KW-0349">Heme</keyword>
<keyword evidence="16" id="KW-0812">Transmembrane</keyword>
<keyword evidence="7 14" id="KW-0479">Metal-binding</keyword>
<dbReference type="InterPro" id="IPR036396">
    <property type="entry name" value="Cyt_P450_sf"/>
</dbReference>
<dbReference type="Proteomes" id="UP001378592">
    <property type="component" value="Unassembled WGS sequence"/>
</dbReference>
<evidence type="ECO:0000256" key="6">
    <source>
        <dbReference type="ARBA" id="ARBA00022617"/>
    </source>
</evidence>
<protein>
    <recommendedName>
        <fullName evidence="20">Cytochrome P450</fullName>
    </recommendedName>
</protein>
<comment type="subcellular location">
    <subcellularLocation>
        <location evidence="4">Endoplasmic reticulum membrane</location>
        <topology evidence="4">Peripheral membrane protein</topology>
    </subcellularLocation>
    <subcellularLocation>
        <location evidence="3">Microsome membrane</location>
        <topology evidence="3">Peripheral membrane protein</topology>
    </subcellularLocation>
</comment>
<dbReference type="Pfam" id="PF00067">
    <property type="entry name" value="p450"/>
    <property type="match status" value="1"/>
</dbReference>
<dbReference type="InterPro" id="IPR002403">
    <property type="entry name" value="Cyt_P450_E_grp-IV"/>
</dbReference>
<dbReference type="InterPro" id="IPR001128">
    <property type="entry name" value="Cyt_P450"/>
</dbReference>
<keyword evidence="10 15" id="KW-0560">Oxidoreductase</keyword>
<dbReference type="InterPro" id="IPR017972">
    <property type="entry name" value="Cyt_P450_CS"/>
</dbReference>
<dbReference type="CDD" id="cd11056">
    <property type="entry name" value="CYP6-like"/>
    <property type="match status" value="1"/>
</dbReference>
<evidence type="ECO:0000256" key="8">
    <source>
        <dbReference type="ARBA" id="ARBA00022824"/>
    </source>
</evidence>
<evidence type="ECO:0000256" key="15">
    <source>
        <dbReference type="RuleBase" id="RU000461"/>
    </source>
</evidence>
<keyword evidence="17" id="KW-0732">Signal</keyword>
<dbReference type="PRINTS" id="PR00465">
    <property type="entry name" value="EP450IV"/>
</dbReference>
<organism evidence="18 19">
    <name type="scientific">Gryllus longicercus</name>
    <dbReference type="NCBI Taxonomy" id="2509291"/>
    <lineage>
        <taxon>Eukaryota</taxon>
        <taxon>Metazoa</taxon>
        <taxon>Ecdysozoa</taxon>
        <taxon>Arthropoda</taxon>
        <taxon>Hexapoda</taxon>
        <taxon>Insecta</taxon>
        <taxon>Pterygota</taxon>
        <taxon>Neoptera</taxon>
        <taxon>Polyneoptera</taxon>
        <taxon>Orthoptera</taxon>
        <taxon>Ensifera</taxon>
        <taxon>Gryllidea</taxon>
        <taxon>Grylloidea</taxon>
        <taxon>Gryllidae</taxon>
        <taxon>Gryllinae</taxon>
        <taxon>Gryllus</taxon>
    </lineage>
</organism>
<dbReference type="PROSITE" id="PS00086">
    <property type="entry name" value="CYTOCHROME_P450"/>
    <property type="match status" value="1"/>
</dbReference>
<feature type="binding site" description="axial binding residue" evidence="14">
    <location>
        <position position="479"/>
    </location>
    <ligand>
        <name>heme</name>
        <dbReference type="ChEBI" id="CHEBI:30413"/>
    </ligand>
    <ligandPart>
        <name>Fe</name>
        <dbReference type="ChEBI" id="CHEBI:18248"/>
    </ligandPart>
</feature>
<evidence type="ECO:0000256" key="17">
    <source>
        <dbReference type="SAM" id="SignalP"/>
    </source>
</evidence>
<evidence type="ECO:0000256" key="13">
    <source>
        <dbReference type="ARBA" id="ARBA00023136"/>
    </source>
</evidence>
<evidence type="ECO:0000256" key="10">
    <source>
        <dbReference type="ARBA" id="ARBA00023002"/>
    </source>
</evidence>
<dbReference type="InterPro" id="IPR050476">
    <property type="entry name" value="Insect_CytP450_Detox"/>
</dbReference>
<keyword evidence="16" id="KW-1133">Transmembrane helix</keyword>
<comment type="cofactor">
    <cofactor evidence="1 14">
        <name>heme</name>
        <dbReference type="ChEBI" id="CHEBI:30413"/>
    </cofactor>
</comment>
<keyword evidence="19" id="KW-1185">Reference proteome</keyword>
<dbReference type="EMBL" id="JAZDUA010000245">
    <property type="protein sequence ID" value="KAK7863021.1"/>
    <property type="molecule type" value="Genomic_DNA"/>
</dbReference>
<evidence type="ECO:0000256" key="16">
    <source>
        <dbReference type="SAM" id="Phobius"/>
    </source>
</evidence>
<dbReference type="FunFam" id="1.10.630.10:FF:000042">
    <property type="entry name" value="Cytochrome P450"/>
    <property type="match status" value="1"/>
</dbReference>
<dbReference type="GO" id="GO:0004497">
    <property type="term" value="F:monooxygenase activity"/>
    <property type="evidence" value="ECO:0007669"/>
    <property type="project" value="UniProtKB-KW"/>
</dbReference>
<dbReference type="PRINTS" id="PR00385">
    <property type="entry name" value="P450"/>
</dbReference>
<reference evidence="18 19" key="1">
    <citation type="submission" date="2024-03" db="EMBL/GenBank/DDBJ databases">
        <title>The genome assembly and annotation of the cricket Gryllus longicercus Weissman &amp; Gray.</title>
        <authorList>
            <person name="Szrajer S."/>
            <person name="Gray D."/>
            <person name="Ylla G."/>
        </authorList>
    </citation>
    <scope>NUCLEOTIDE SEQUENCE [LARGE SCALE GENOMIC DNA]</scope>
    <source>
        <strain evidence="18">DAG 2021-001</strain>
        <tissue evidence="18">Whole body minus gut</tissue>
    </source>
</reference>
<evidence type="ECO:0000256" key="9">
    <source>
        <dbReference type="ARBA" id="ARBA00022848"/>
    </source>
</evidence>
<evidence type="ECO:0000256" key="14">
    <source>
        <dbReference type="PIRSR" id="PIRSR602403-1"/>
    </source>
</evidence>
<dbReference type="Gene3D" id="1.10.630.10">
    <property type="entry name" value="Cytochrome P450"/>
    <property type="match status" value="1"/>
</dbReference>
<evidence type="ECO:0000256" key="3">
    <source>
        <dbReference type="ARBA" id="ARBA00004174"/>
    </source>
</evidence>
<keyword evidence="12 15" id="KW-0503">Monooxygenase</keyword>
<evidence type="ECO:0000313" key="19">
    <source>
        <dbReference type="Proteomes" id="UP001378592"/>
    </source>
</evidence>
<feature type="chain" id="PRO_5042941237" description="Cytochrome P450" evidence="17">
    <location>
        <begin position="17"/>
        <end position="535"/>
    </location>
</feature>
<evidence type="ECO:0000256" key="1">
    <source>
        <dbReference type="ARBA" id="ARBA00001971"/>
    </source>
</evidence>
<keyword evidence="11 14" id="KW-0408">Iron</keyword>
<dbReference type="PANTHER" id="PTHR24292">
    <property type="entry name" value="CYTOCHROME P450"/>
    <property type="match status" value="1"/>
</dbReference>
<sequence length="535" mass="60584">MAWAWAWAWAWACAWAWLPWAGALLAAVLLEQWWHHRHFARRGLPYFPALPFVGSMGELALRRTSLPEFTLKLYAARGVTGPQAEAEAPLVGFFEFRRPIVVVRDAALLRDVCVKRFDHFRNHRPLPAQADDLFSRSLFALRDRRWKDLRAAMSPAFTASKMRALFDLISQCGHQSARFLEQRCRELPEEANGVYELEFKDFFTRFANDVIATSAFGVECDSFGQPDNEFYQMGKTITNFGGLRGIIMLLFSLAPKLAVLLRLSFLGAKADAFFRSLIREALAERAARGIYRPDVLQLMMEARDGRLGPQAPDAQPRTTMTDEDIMGQAVLFFFAGFETVSLLMCFSCHLLALHPEAQARLHREIDAAVDASGGRLDYDAVGRMKYLDMVLSETLRLYPPAAAVDRECAEDVELELGEGRAPARLRKGDVLWLPIMGVQRDPRYWPRPDAFDPERFSDANKHCIHPFTYMPFGLGPRICLAQRFALLEAKVALVHVLRRVRLVPVRRTNVPMRLARTGFNTASAGGFWLGASLRC</sequence>
<dbReference type="GO" id="GO:0020037">
    <property type="term" value="F:heme binding"/>
    <property type="evidence" value="ECO:0007669"/>
    <property type="project" value="InterPro"/>
</dbReference>
<dbReference type="SUPFAM" id="SSF48264">
    <property type="entry name" value="Cytochrome P450"/>
    <property type="match status" value="1"/>
</dbReference>
<gene>
    <name evidence="18" type="ORF">R5R35_010769</name>
</gene>
<feature type="transmembrane region" description="Helical" evidence="16">
    <location>
        <begin position="6"/>
        <end position="30"/>
    </location>
</feature>
<proteinExistence type="inferred from homology"/>
<keyword evidence="13 16" id="KW-0472">Membrane</keyword>
<dbReference type="GO" id="GO:0016705">
    <property type="term" value="F:oxidoreductase activity, acting on paired donors, with incorporation or reduction of molecular oxygen"/>
    <property type="evidence" value="ECO:0007669"/>
    <property type="project" value="InterPro"/>
</dbReference>
<comment type="function">
    <text evidence="2">May be involved in the metabolism of insect hormones and in the breakdown of synthetic insecticides.</text>
</comment>
<evidence type="ECO:0000256" key="11">
    <source>
        <dbReference type="ARBA" id="ARBA00023004"/>
    </source>
</evidence>
<keyword evidence="9" id="KW-0492">Microsome</keyword>
<evidence type="ECO:0008006" key="20">
    <source>
        <dbReference type="Google" id="ProtNLM"/>
    </source>
</evidence>
<evidence type="ECO:0000313" key="18">
    <source>
        <dbReference type="EMBL" id="KAK7863021.1"/>
    </source>
</evidence>
<name>A0AAN9VHP8_9ORTH</name>
<evidence type="ECO:0000256" key="7">
    <source>
        <dbReference type="ARBA" id="ARBA00022723"/>
    </source>
</evidence>
<dbReference type="GO" id="GO:0005789">
    <property type="term" value="C:endoplasmic reticulum membrane"/>
    <property type="evidence" value="ECO:0007669"/>
    <property type="project" value="UniProtKB-SubCell"/>
</dbReference>
<dbReference type="PANTHER" id="PTHR24292:SF54">
    <property type="entry name" value="CYP9F3-RELATED"/>
    <property type="match status" value="1"/>
</dbReference>
<dbReference type="GO" id="GO:0005506">
    <property type="term" value="F:iron ion binding"/>
    <property type="evidence" value="ECO:0007669"/>
    <property type="project" value="InterPro"/>
</dbReference>
<comment type="caution">
    <text evidence="18">The sequence shown here is derived from an EMBL/GenBank/DDBJ whole genome shotgun (WGS) entry which is preliminary data.</text>
</comment>
<dbReference type="AlphaFoldDB" id="A0AAN9VHP8"/>
<keyword evidence="8" id="KW-0256">Endoplasmic reticulum</keyword>
<evidence type="ECO:0000256" key="5">
    <source>
        <dbReference type="ARBA" id="ARBA00010617"/>
    </source>
</evidence>
<feature type="signal peptide" evidence="17">
    <location>
        <begin position="1"/>
        <end position="16"/>
    </location>
</feature>
<evidence type="ECO:0000256" key="12">
    <source>
        <dbReference type="ARBA" id="ARBA00023033"/>
    </source>
</evidence>
<evidence type="ECO:0000256" key="2">
    <source>
        <dbReference type="ARBA" id="ARBA00003690"/>
    </source>
</evidence>